<keyword evidence="1" id="KW-0732">Signal</keyword>
<gene>
    <name evidence="2" type="ORF">L195_g057637</name>
</gene>
<protein>
    <submittedName>
        <fullName evidence="2">Uncharacterized protein</fullName>
    </submittedName>
</protein>
<organism evidence="2 3">
    <name type="scientific">Trifolium pratense</name>
    <name type="common">Red clover</name>
    <dbReference type="NCBI Taxonomy" id="57577"/>
    <lineage>
        <taxon>Eukaryota</taxon>
        <taxon>Viridiplantae</taxon>
        <taxon>Streptophyta</taxon>
        <taxon>Embryophyta</taxon>
        <taxon>Tracheophyta</taxon>
        <taxon>Spermatophyta</taxon>
        <taxon>Magnoliopsida</taxon>
        <taxon>eudicotyledons</taxon>
        <taxon>Gunneridae</taxon>
        <taxon>Pentapetalae</taxon>
        <taxon>rosids</taxon>
        <taxon>fabids</taxon>
        <taxon>Fabales</taxon>
        <taxon>Fabaceae</taxon>
        <taxon>Papilionoideae</taxon>
        <taxon>50 kb inversion clade</taxon>
        <taxon>NPAAA clade</taxon>
        <taxon>Hologalegina</taxon>
        <taxon>IRL clade</taxon>
        <taxon>Trifolieae</taxon>
        <taxon>Trifolium</taxon>
    </lineage>
</organism>
<dbReference type="AlphaFoldDB" id="A0A2K3KWK6"/>
<evidence type="ECO:0000256" key="1">
    <source>
        <dbReference type="SAM" id="SignalP"/>
    </source>
</evidence>
<name>A0A2K3KWK6_TRIPR</name>
<comment type="caution">
    <text evidence="2">The sequence shown here is derived from an EMBL/GenBank/DDBJ whole genome shotgun (WGS) entry which is preliminary data.</text>
</comment>
<evidence type="ECO:0000313" key="3">
    <source>
        <dbReference type="Proteomes" id="UP000236291"/>
    </source>
</evidence>
<accession>A0A2K3KWK6</accession>
<dbReference type="EMBL" id="ASHM01115267">
    <property type="protein sequence ID" value="PNX70681.1"/>
    <property type="molecule type" value="Genomic_DNA"/>
</dbReference>
<evidence type="ECO:0000313" key="2">
    <source>
        <dbReference type="EMBL" id="PNX70681.1"/>
    </source>
</evidence>
<reference evidence="2 3" key="1">
    <citation type="journal article" date="2014" name="Am. J. Bot.">
        <title>Genome assembly and annotation for red clover (Trifolium pratense; Fabaceae).</title>
        <authorList>
            <person name="Istvanek J."/>
            <person name="Jaros M."/>
            <person name="Krenek A."/>
            <person name="Repkova J."/>
        </authorList>
    </citation>
    <scope>NUCLEOTIDE SEQUENCE [LARGE SCALE GENOMIC DNA]</scope>
    <source>
        <strain evidence="3">cv. Tatra</strain>
        <tissue evidence="2">Young leaves</tissue>
    </source>
</reference>
<feature type="signal peptide" evidence="1">
    <location>
        <begin position="1"/>
        <end position="19"/>
    </location>
</feature>
<sequence length="89" mass="9899">MPALGLLFCSSVLLSSLFGLEKTLTAPDVETGTLTIYWRGFCQNALPNEETKLRLIDWLGNTWDHCDLKFGNGPYISCKISGQWGDVCK</sequence>
<reference evidence="2 3" key="2">
    <citation type="journal article" date="2017" name="Front. Plant Sci.">
        <title>Gene Classification and Mining of Molecular Markers Useful in Red Clover (Trifolium pratense) Breeding.</title>
        <authorList>
            <person name="Istvanek J."/>
            <person name="Dluhosova J."/>
            <person name="Dluhos P."/>
            <person name="Patkova L."/>
            <person name="Nedelnik J."/>
            <person name="Repkova J."/>
        </authorList>
    </citation>
    <scope>NUCLEOTIDE SEQUENCE [LARGE SCALE GENOMIC DNA]</scope>
    <source>
        <strain evidence="3">cv. Tatra</strain>
        <tissue evidence="2">Young leaves</tissue>
    </source>
</reference>
<proteinExistence type="predicted"/>
<feature type="chain" id="PRO_5014373430" evidence="1">
    <location>
        <begin position="20"/>
        <end position="89"/>
    </location>
</feature>
<feature type="non-terminal residue" evidence="2">
    <location>
        <position position="89"/>
    </location>
</feature>
<dbReference type="Proteomes" id="UP000236291">
    <property type="component" value="Unassembled WGS sequence"/>
</dbReference>